<keyword evidence="2" id="KW-1185">Reference proteome</keyword>
<dbReference type="AlphaFoldDB" id="A0A1V6PXC4"/>
<gene>
    <name evidence="1" type="ORF">PENANT_c026G06445</name>
</gene>
<evidence type="ECO:0000313" key="1">
    <source>
        <dbReference type="EMBL" id="OQD81674.1"/>
    </source>
</evidence>
<dbReference type="STRING" id="416450.A0A1V6PXC4"/>
<accession>A0A1V6PXC4</accession>
<comment type="caution">
    <text evidence="1">The sequence shown here is derived from an EMBL/GenBank/DDBJ whole genome shotgun (WGS) entry which is preliminary data.</text>
</comment>
<evidence type="ECO:0000313" key="2">
    <source>
        <dbReference type="Proteomes" id="UP000191672"/>
    </source>
</evidence>
<sequence length="208" mass="22601">MGQMVSSVIDSIQNDAEKQKLANDALNQMEELGNQQVESFLLAVTNRAVDANLIPVGQIMHQESIVRCGISTKPDDIGKEITDTFGSFVKGDLAKGISSVVQDGLKALVGSYEGNKSTKTSYTITTGDLGGIQRVDIRMFAWKYSSKQLTDITKDLIAVAVIISSVDPKLVSEFSIRTLVQEQYGDLPLEQQKSLLKTILDAKKESSG</sequence>
<reference evidence="2" key="1">
    <citation type="journal article" date="2017" name="Nat. Microbiol.">
        <title>Global analysis of biosynthetic gene clusters reveals vast potential of secondary metabolite production in Penicillium species.</title>
        <authorList>
            <person name="Nielsen J.C."/>
            <person name="Grijseels S."/>
            <person name="Prigent S."/>
            <person name="Ji B."/>
            <person name="Dainat J."/>
            <person name="Nielsen K.F."/>
            <person name="Frisvad J.C."/>
            <person name="Workman M."/>
            <person name="Nielsen J."/>
        </authorList>
    </citation>
    <scope>NUCLEOTIDE SEQUENCE [LARGE SCALE GENOMIC DNA]</scope>
    <source>
        <strain evidence="2">IBT 31811</strain>
    </source>
</reference>
<organism evidence="1 2">
    <name type="scientific">Penicillium antarcticum</name>
    <dbReference type="NCBI Taxonomy" id="416450"/>
    <lineage>
        <taxon>Eukaryota</taxon>
        <taxon>Fungi</taxon>
        <taxon>Dikarya</taxon>
        <taxon>Ascomycota</taxon>
        <taxon>Pezizomycotina</taxon>
        <taxon>Eurotiomycetes</taxon>
        <taxon>Eurotiomycetidae</taxon>
        <taxon>Eurotiales</taxon>
        <taxon>Aspergillaceae</taxon>
        <taxon>Penicillium</taxon>
    </lineage>
</organism>
<name>A0A1V6PXC4_9EURO</name>
<proteinExistence type="predicted"/>
<dbReference type="Proteomes" id="UP000191672">
    <property type="component" value="Unassembled WGS sequence"/>
</dbReference>
<protein>
    <submittedName>
        <fullName evidence="1">Uncharacterized protein</fullName>
    </submittedName>
</protein>
<dbReference type="EMBL" id="MDYN01000026">
    <property type="protein sequence ID" value="OQD81674.1"/>
    <property type="molecule type" value="Genomic_DNA"/>
</dbReference>